<evidence type="ECO:0000313" key="3">
    <source>
        <dbReference type="EMBL" id="TQB73334.1"/>
    </source>
</evidence>
<dbReference type="Proteomes" id="UP000319663">
    <property type="component" value="Unassembled WGS sequence"/>
</dbReference>
<keyword evidence="2" id="KW-1133">Transmembrane helix</keyword>
<gene>
    <name evidence="3" type="ORF">MPDQ_005919</name>
</gene>
<protein>
    <recommendedName>
        <fullName evidence="5">MARVEL domain-containing protein</fullName>
    </recommendedName>
</protein>
<feature type="compositionally biased region" description="Basic residues" evidence="1">
    <location>
        <begin position="179"/>
        <end position="208"/>
    </location>
</feature>
<keyword evidence="2" id="KW-0472">Membrane</keyword>
<keyword evidence="4" id="KW-1185">Reference proteome</keyword>
<dbReference type="AlphaFoldDB" id="A0A507QZG8"/>
<evidence type="ECO:0008006" key="5">
    <source>
        <dbReference type="Google" id="ProtNLM"/>
    </source>
</evidence>
<name>A0A507QZG8_MONPU</name>
<keyword evidence="2" id="KW-0812">Transmembrane</keyword>
<evidence type="ECO:0000256" key="2">
    <source>
        <dbReference type="SAM" id="Phobius"/>
    </source>
</evidence>
<organism evidence="3 4">
    <name type="scientific">Monascus purpureus</name>
    <name type="common">Red mold</name>
    <name type="synonym">Monascus anka</name>
    <dbReference type="NCBI Taxonomy" id="5098"/>
    <lineage>
        <taxon>Eukaryota</taxon>
        <taxon>Fungi</taxon>
        <taxon>Dikarya</taxon>
        <taxon>Ascomycota</taxon>
        <taxon>Pezizomycotina</taxon>
        <taxon>Eurotiomycetes</taxon>
        <taxon>Eurotiomycetidae</taxon>
        <taxon>Eurotiales</taxon>
        <taxon>Aspergillaceae</taxon>
        <taxon>Monascus</taxon>
    </lineage>
</organism>
<comment type="caution">
    <text evidence="3">The sequence shown here is derived from an EMBL/GenBank/DDBJ whole genome shotgun (WGS) entry which is preliminary data.</text>
</comment>
<proteinExistence type="predicted"/>
<sequence>MIASVLFIFTRIVQIVFLIPIIGMMAYFVNGFLNANTITPAYILVLFIVSVIAVFWSLDTVIRYRTARNSAIFVCFLDLCFCGAFIAGVYELRFIGNDNCAHWDPVNDSYSLYVSLGPFGRLGYETGNHLALHINKTCAMLKTCFALGIMETVFFFWTAVLAYFIYEPRKVVKETIEVRKRRSGSGGHGRHHHRHRSVSGGHRRSHSSHRQEYEV</sequence>
<feature type="region of interest" description="Disordered" evidence="1">
    <location>
        <begin position="179"/>
        <end position="215"/>
    </location>
</feature>
<accession>A0A507QZG8</accession>
<feature type="transmembrane region" description="Helical" evidence="2">
    <location>
        <begin position="70"/>
        <end position="90"/>
    </location>
</feature>
<dbReference type="STRING" id="5098.A0A507QZG8"/>
<feature type="transmembrane region" description="Helical" evidence="2">
    <location>
        <begin position="145"/>
        <end position="166"/>
    </location>
</feature>
<dbReference type="EMBL" id="VIFY01000046">
    <property type="protein sequence ID" value="TQB73334.1"/>
    <property type="molecule type" value="Genomic_DNA"/>
</dbReference>
<reference evidence="3 4" key="1">
    <citation type="submission" date="2019-06" db="EMBL/GenBank/DDBJ databases">
        <title>Wine fermentation using esterase from Monascus purpureus.</title>
        <authorList>
            <person name="Geng C."/>
            <person name="Zhang Y."/>
        </authorList>
    </citation>
    <scope>NUCLEOTIDE SEQUENCE [LARGE SCALE GENOMIC DNA]</scope>
    <source>
        <strain evidence="3">HQ1</strain>
    </source>
</reference>
<evidence type="ECO:0000313" key="4">
    <source>
        <dbReference type="Proteomes" id="UP000319663"/>
    </source>
</evidence>
<evidence type="ECO:0000256" key="1">
    <source>
        <dbReference type="SAM" id="MobiDB-lite"/>
    </source>
</evidence>
<feature type="transmembrane region" description="Helical" evidence="2">
    <location>
        <begin position="12"/>
        <end position="33"/>
    </location>
</feature>
<feature type="transmembrane region" description="Helical" evidence="2">
    <location>
        <begin position="39"/>
        <end position="58"/>
    </location>
</feature>